<feature type="transmembrane region" description="Helical" evidence="6">
    <location>
        <begin position="12"/>
        <end position="35"/>
    </location>
</feature>
<reference evidence="7 8" key="1">
    <citation type="submission" date="2024-02" db="EMBL/GenBank/DDBJ databases">
        <authorList>
            <person name="Daric V."/>
            <person name="Darras S."/>
        </authorList>
    </citation>
    <scope>NUCLEOTIDE SEQUENCE [LARGE SCALE GENOMIC DNA]</scope>
</reference>
<comment type="similarity">
    <text evidence="2 6">Belongs to the tetraspanin (TM4SF) family.</text>
</comment>
<gene>
    <name evidence="7" type="ORF">CVLEPA_LOCUS1179</name>
</gene>
<dbReference type="PROSITE" id="PS00421">
    <property type="entry name" value="TM4_1"/>
    <property type="match status" value="1"/>
</dbReference>
<evidence type="ECO:0000313" key="8">
    <source>
        <dbReference type="Proteomes" id="UP001642483"/>
    </source>
</evidence>
<dbReference type="Proteomes" id="UP001642483">
    <property type="component" value="Unassembled WGS sequence"/>
</dbReference>
<evidence type="ECO:0000256" key="3">
    <source>
        <dbReference type="ARBA" id="ARBA00022692"/>
    </source>
</evidence>
<evidence type="ECO:0000256" key="6">
    <source>
        <dbReference type="RuleBase" id="RU361218"/>
    </source>
</evidence>
<evidence type="ECO:0000256" key="5">
    <source>
        <dbReference type="ARBA" id="ARBA00023136"/>
    </source>
</evidence>
<organism evidence="7 8">
    <name type="scientific">Clavelina lepadiformis</name>
    <name type="common">Light-bulb sea squirt</name>
    <name type="synonym">Ascidia lepadiformis</name>
    <dbReference type="NCBI Taxonomy" id="159417"/>
    <lineage>
        <taxon>Eukaryota</taxon>
        <taxon>Metazoa</taxon>
        <taxon>Chordata</taxon>
        <taxon>Tunicata</taxon>
        <taxon>Ascidiacea</taxon>
        <taxon>Aplousobranchia</taxon>
        <taxon>Clavelinidae</taxon>
        <taxon>Clavelina</taxon>
    </lineage>
</organism>
<comment type="subcellular location">
    <subcellularLocation>
        <location evidence="1 6">Membrane</location>
        <topology evidence="1 6">Multi-pass membrane protein</topology>
    </subcellularLocation>
</comment>
<dbReference type="InterPro" id="IPR018503">
    <property type="entry name" value="Tetraspanin_CS"/>
</dbReference>
<dbReference type="PANTHER" id="PTHR19282:SF519">
    <property type="entry name" value="TETRASPANIN"/>
    <property type="match status" value="1"/>
</dbReference>
<protein>
    <recommendedName>
        <fullName evidence="6">Tetraspanin</fullName>
    </recommendedName>
</protein>
<dbReference type="InterPro" id="IPR000301">
    <property type="entry name" value="Tetraspanin_animals"/>
</dbReference>
<evidence type="ECO:0000256" key="2">
    <source>
        <dbReference type="ARBA" id="ARBA00006840"/>
    </source>
</evidence>
<feature type="transmembrane region" description="Helical" evidence="6">
    <location>
        <begin position="185"/>
        <end position="211"/>
    </location>
</feature>
<keyword evidence="8" id="KW-1185">Reference proteome</keyword>
<evidence type="ECO:0000256" key="4">
    <source>
        <dbReference type="ARBA" id="ARBA00022989"/>
    </source>
</evidence>
<keyword evidence="4 6" id="KW-1133">Transmembrane helix</keyword>
<keyword evidence="3 6" id="KW-0812">Transmembrane</keyword>
<dbReference type="InterPro" id="IPR008952">
    <property type="entry name" value="Tetraspanin_EC2_sf"/>
</dbReference>
<evidence type="ECO:0000256" key="1">
    <source>
        <dbReference type="ARBA" id="ARBA00004141"/>
    </source>
</evidence>
<name>A0ABP0EXJ6_CLALP</name>
<feature type="transmembrane region" description="Helical" evidence="6">
    <location>
        <begin position="82"/>
        <end position="106"/>
    </location>
</feature>
<dbReference type="Pfam" id="PF00335">
    <property type="entry name" value="Tetraspanin"/>
    <property type="match status" value="1"/>
</dbReference>
<dbReference type="PANTHER" id="PTHR19282">
    <property type="entry name" value="TETRASPANIN"/>
    <property type="match status" value="1"/>
</dbReference>
<dbReference type="PIRSF" id="PIRSF002419">
    <property type="entry name" value="Tetraspanin"/>
    <property type="match status" value="1"/>
</dbReference>
<dbReference type="EMBL" id="CAWYQH010000001">
    <property type="protein sequence ID" value="CAK8672194.1"/>
    <property type="molecule type" value="Genomic_DNA"/>
</dbReference>
<dbReference type="PRINTS" id="PR00259">
    <property type="entry name" value="TMFOUR"/>
</dbReference>
<evidence type="ECO:0000313" key="7">
    <source>
        <dbReference type="EMBL" id="CAK8672194.1"/>
    </source>
</evidence>
<sequence>MSGSTACCKYLLFFFNLLIFLGGVVMLGTGIWVLVGSNSFREIVSSNPAIFHAVYIIIAVGVLLFLVGFLGCCGAIKENKCLLGMFFFFVLIIFLAEIVGGILAFVNYPVAKDVALETMTVYGNLTSKTGNSITAAWNALQGTFSCCGLNGRADWVNAGVDPTIYHENCKTTPPSKGCEEALKNYFTILGGIALGVLFVELLSMIFACCIYRNVEEKRY</sequence>
<dbReference type="SUPFAM" id="SSF48652">
    <property type="entry name" value="Tetraspanin"/>
    <property type="match status" value="1"/>
</dbReference>
<feature type="transmembrane region" description="Helical" evidence="6">
    <location>
        <begin position="50"/>
        <end position="70"/>
    </location>
</feature>
<comment type="caution">
    <text evidence="7">The sequence shown here is derived from an EMBL/GenBank/DDBJ whole genome shotgun (WGS) entry which is preliminary data.</text>
</comment>
<dbReference type="Gene3D" id="1.10.1450.10">
    <property type="entry name" value="Tetraspanin"/>
    <property type="match status" value="1"/>
</dbReference>
<proteinExistence type="inferred from homology"/>
<accession>A0ABP0EXJ6</accession>
<dbReference type="InterPro" id="IPR018499">
    <property type="entry name" value="Tetraspanin/Peripherin"/>
</dbReference>
<keyword evidence="5 6" id="KW-0472">Membrane</keyword>